<gene>
    <name evidence="3" type="primary">20340541</name>
    <name evidence="2" type="ORF">GGTG_00083</name>
</gene>
<sequence>MDIFRWCVYADKLQALRYRVSFARCPHQARPRSSATAYACLPSVGGYIHLLTHTQHMSKSRILGATRLPRVGAAGGGGEEFWIATGGGTMAQPTRPEGSGTIVLEYAGYSSSINHDMLHRQFTMVAEHTIQRTPLPTKNSRVCCPVTWHSFQVSAVSETPKSRALARPPGRDQGSERPAETATDRRRRTVGGRVNDEKDPAGPPVRRPGMEPPRLLGKPSLLSLSVYLLTYYLPD</sequence>
<dbReference type="GeneID" id="20340541"/>
<reference evidence="3" key="5">
    <citation type="submission" date="2018-04" db="UniProtKB">
        <authorList>
            <consortium name="EnsemblFungi"/>
        </authorList>
    </citation>
    <scope>IDENTIFICATION</scope>
    <source>
        <strain evidence="3">R3-111a-1</strain>
    </source>
</reference>
<dbReference type="AlphaFoldDB" id="J3NFN8"/>
<evidence type="ECO:0000313" key="4">
    <source>
        <dbReference type="Proteomes" id="UP000006039"/>
    </source>
</evidence>
<proteinExistence type="predicted"/>
<accession>J3NFN8</accession>
<dbReference type="RefSeq" id="XP_009216087.1">
    <property type="nucleotide sequence ID" value="XM_009217823.1"/>
</dbReference>
<evidence type="ECO:0000256" key="1">
    <source>
        <dbReference type="SAM" id="MobiDB-lite"/>
    </source>
</evidence>
<reference evidence="3" key="4">
    <citation type="journal article" date="2015" name="G3 (Bethesda)">
        <title>Genome sequences of three phytopathogenic species of the Magnaporthaceae family of fungi.</title>
        <authorList>
            <person name="Okagaki L.H."/>
            <person name="Nunes C.C."/>
            <person name="Sailsbery J."/>
            <person name="Clay B."/>
            <person name="Brown D."/>
            <person name="John T."/>
            <person name="Oh Y."/>
            <person name="Young N."/>
            <person name="Fitzgerald M."/>
            <person name="Haas B.J."/>
            <person name="Zeng Q."/>
            <person name="Young S."/>
            <person name="Adiconis X."/>
            <person name="Fan L."/>
            <person name="Levin J.Z."/>
            <person name="Mitchell T.K."/>
            <person name="Okubara P.A."/>
            <person name="Farman M.L."/>
            <person name="Kohn L.M."/>
            <person name="Birren B."/>
            <person name="Ma L.-J."/>
            <person name="Dean R.A."/>
        </authorList>
    </citation>
    <scope>NUCLEOTIDE SEQUENCE</scope>
    <source>
        <strain evidence="3">R3-111a-1</strain>
    </source>
</reference>
<feature type="compositionally biased region" description="Basic and acidic residues" evidence="1">
    <location>
        <begin position="169"/>
        <end position="184"/>
    </location>
</feature>
<protein>
    <submittedName>
        <fullName evidence="2 3">Uncharacterized protein</fullName>
    </submittedName>
</protein>
<organism evidence="2">
    <name type="scientific">Gaeumannomyces tritici (strain R3-111a-1)</name>
    <name type="common">Wheat and barley take-all root rot fungus</name>
    <name type="synonym">Gaeumannomyces graminis var. tritici</name>
    <dbReference type="NCBI Taxonomy" id="644352"/>
    <lineage>
        <taxon>Eukaryota</taxon>
        <taxon>Fungi</taxon>
        <taxon>Dikarya</taxon>
        <taxon>Ascomycota</taxon>
        <taxon>Pezizomycotina</taxon>
        <taxon>Sordariomycetes</taxon>
        <taxon>Sordariomycetidae</taxon>
        <taxon>Magnaporthales</taxon>
        <taxon>Magnaporthaceae</taxon>
        <taxon>Gaeumannomyces</taxon>
    </lineage>
</organism>
<reference evidence="2" key="3">
    <citation type="submission" date="2010-09" db="EMBL/GenBank/DDBJ databases">
        <title>Annotation of Gaeumannomyces graminis var. tritici R3-111a-1.</title>
        <authorList>
            <consortium name="The Broad Institute Genome Sequencing Platform"/>
            <person name="Ma L.-J."/>
            <person name="Dead R."/>
            <person name="Young S.K."/>
            <person name="Zeng Q."/>
            <person name="Gargeya S."/>
            <person name="Fitzgerald M."/>
            <person name="Haas B."/>
            <person name="Abouelleil A."/>
            <person name="Alvarado L."/>
            <person name="Arachchi H.M."/>
            <person name="Berlin A."/>
            <person name="Brown A."/>
            <person name="Chapman S.B."/>
            <person name="Chen Z."/>
            <person name="Dunbar C."/>
            <person name="Freedman E."/>
            <person name="Gearin G."/>
            <person name="Gellesch M."/>
            <person name="Goldberg J."/>
            <person name="Griggs A."/>
            <person name="Gujja S."/>
            <person name="Heiman D."/>
            <person name="Howarth C."/>
            <person name="Larson L."/>
            <person name="Lui A."/>
            <person name="MacDonald P.J.P."/>
            <person name="Mehta T."/>
            <person name="Montmayeur A."/>
            <person name="Murphy C."/>
            <person name="Neiman D."/>
            <person name="Pearson M."/>
            <person name="Priest M."/>
            <person name="Roberts A."/>
            <person name="Saif S."/>
            <person name="Shea T."/>
            <person name="Shenoy N."/>
            <person name="Sisk P."/>
            <person name="Stolte C."/>
            <person name="Sykes S."/>
            <person name="Yandava C."/>
            <person name="Wortman J."/>
            <person name="Nusbaum C."/>
            <person name="Birren B."/>
        </authorList>
    </citation>
    <scope>NUCLEOTIDE SEQUENCE</scope>
    <source>
        <strain evidence="2">R3-111a-1</strain>
    </source>
</reference>
<evidence type="ECO:0000313" key="2">
    <source>
        <dbReference type="EMBL" id="EJT80078.1"/>
    </source>
</evidence>
<reference evidence="4" key="1">
    <citation type="submission" date="2010-07" db="EMBL/GenBank/DDBJ databases">
        <title>The genome sequence of Gaeumannomyces graminis var. tritici strain R3-111a-1.</title>
        <authorList>
            <consortium name="The Broad Institute Genome Sequencing Platform"/>
            <person name="Ma L.-J."/>
            <person name="Dead R."/>
            <person name="Young S."/>
            <person name="Zeng Q."/>
            <person name="Koehrsen M."/>
            <person name="Alvarado L."/>
            <person name="Berlin A."/>
            <person name="Chapman S.B."/>
            <person name="Chen Z."/>
            <person name="Freedman E."/>
            <person name="Gellesch M."/>
            <person name="Goldberg J."/>
            <person name="Griggs A."/>
            <person name="Gujja S."/>
            <person name="Heilman E.R."/>
            <person name="Heiman D."/>
            <person name="Hepburn T."/>
            <person name="Howarth C."/>
            <person name="Jen D."/>
            <person name="Larson L."/>
            <person name="Mehta T."/>
            <person name="Neiman D."/>
            <person name="Pearson M."/>
            <person name="Roberts A."/>
            <person name="Saif S."/>
            <person name="Shea T."/>
            <person name="Shenoy N."/>
            <person name="Sisk P."/>
            <person name="Stolte C."/>
            <person name="Sykes S."/>
            <person name="Walk T."/>
            <person name="White J."/>
            <person name="Yandava C."/>
            <person name="Haas B."/>
            <person name="Nusbaum C."/>
            <person name="Birren B."/>
        </authorList>
    </citation>
    <scope>NUCLEOTIDE SEQUENCE [LARGE SCALE GENOMIC DNA]</scope>
    <source>
        <strain evidence="4">R3-111a-1</strain>
    </source>
</reference>
<dbReference type="Proteomes" id="UP000006039">
    <property type="component" value="Unassembled WGS sequence"/>
</dbReference>
<dbReference type="EnsemblFungi" id="EJT80078">
    <property type="protein sequence ID" value="EJT80078"/>
    <property type="gene ID" value="GGTG_00083"/>
</dbReference>
<dbReference type="EMBL" id="GL385395">
    <property type="protein sequence ID" value="EJT80078.1"/>
    <property type="molecule type" value="Genomic_DNA"/>
</dbReference>
<reference evidence="2" key="2">
    <citation type="submission" date="2010-07" db="EMBL/GenBank/DDBJ databases">
        <authorList>
            <consortium name="The Broad Institute Genome Sequencing Platform"/>
            <consortium name="Broad Institute Genome Sequencing Center for Infectious Disease"/>
            <person name="Ma L.-J."/>
            <person name="Dead R."/>
            <person name="Young S."/>
            <person name="Zeng Q."/>
            <person name="Koehrsen M."/>
            <person name="Alvarado L."/>
            <person name="Berlin A."/>
            <person name="Chapman S.B."/>
            <person name="Chen Z."/>
            <person name="Freedman E."/>
            <person name="Gellesch M."/>
            <person name="Goldberg J."/>
            <person name="Griggs A."/>
            <person name="Gujja S."/>
            <person name="Heilman E.R."/>
            <person name="Heiman D."/>
            <person name="Hepburn T."/>
            <person name="Howarth C."/>
            <person name="Jen D."/>
            <person name="Larson L."/>
            <person name="Mehta T."/>
            <person name="Neiman D."/>
            <person name="Pearson M."/>
            <person name="Roberts A."/>
            <person name="Saif S."/>
            <person name="Shea T."/>
            <person name="Shenoy N."/>
            <person name="Sisk P."/>
            <person name="Stolte C."/>
            <person name="Sykes S."/>
            <person name="Walk T."/>
            <person name="White J."/>
            <person name="Yandava C."/>
            <person name="Haas B."/>
            <person name="Nusbaum C."/>
            <person name="Birren B."/>
        </authorList>
    </citation>
    <scope>NUCLEOTIDE SEQUENCE</scope>
    <source>
        <strain evidence="2">R3-111a-1</strain>
    </source>
</reference>
<dbReference type="VEuPathDB" id="FungiDB:GGTG_00083"/>
<feature type="region of interest" description="Disordered" evidence="1">
    <location>
        <begin position="157"/>
        <end position="217"/>
    </location>
</feature>
<name>J3NFN8_GAET3</name>
<evidence type="ECO:0000313" key="3">
    <source>
        <dbReference type="EnsemblFungi" id="EJT80078"/>
    </source>
</evidence>
<dbReference type="HOGENOM" id="CLU_1180284_0_0_1"/>
<keyword evidence="4" id="KW-1185">Reference proteome</keyword>